<dbReference type="EMBL" id="CP002608">
    <property type="protein sequence ID" value="AEB41162.1"/>
    <property type="molecule type" value="Genomic_DNA"/>
</dbReference>
<evidence type="ECO:0000256" key="3">
    <source>
        <dbReference type="ARBA" id="ARBA00023004"/>
    </source>
</evidence>
<dbReference type="InterPro" id="IPR004843">
    <property type="entry name" value="Calcineurin-like_PHP"/>
</dbReference>
<dbReference type="KEGG" id="cpm:G5S_0136"/>
<dbReference type="GO" id="GO:0046872">
    <property type="term" value="F:metal ion binding"/>
    <property type="evidence" value="ECO:0007669"/>
    <property type="project" value="UniProtKB-KW"/>
</dbReference>
<keyword evidence="1" id="KW-0479">Metal-binding</keyword>
<evidence type="ECO:0000313" key="7">
    <source>
        <dbReference type="Proteomes" id="UP000008305"/>
    </source>
</evidence>
<evidence type="ECO:0000256" key="1">
    <source>
        <dbReference type="ARBA" id="ARBA00022723"/>
    </source>
</evidence>
<name>A0AA34RCF9_CHLPE</name>
<evidence type="ECO:0000256" key="4">
    <source>
        <dbReference type="ARBA" id="ARBA00025742"/>
    </source>
</evidence>
<reference evidence="6 7" key="1">
    <citation type="journal article" date="2011" name="J. Bacteriol.">
        <title>Genome sequence of the obligate intracellular animal pathogen Chlamydia pecorum E58.</title>
        <authorList>
            <person name="Mojica S."/>
            <person name="Huot Creasy H."/>
            <person name="Daugherty S."/>
            <person name="Read T.D."/>
            <person name="Kim T."/>
            <person name="Kaltenboeck B."/>
            <person name="Bavoil P."/>
            <person name="Myers G.S."/>
        </authorList>
    </citation>
    <scope>NUCLEOTIDE SEQUENCE [LARGE SCALE GENOMIC DNA]</scope>
    <source>
        <strain evidence="6 7">E58</strain>
    </source>
</reference>
<comment type="similarity">
    <text evidence="4">Belongs to the cyclic nucleotide phosphodiesterase class-III family.</text>
</comment>
<dbReference type="RefSeq" id="WP_013712240.1">
    <property type="nucleotide sequence ID" value="NC_015408.1"/>
</dbReference>
<evidence type="ECO:0000313" key="6">
    <source>
        <dbReference type="EMBL" id="AEB41162.1"/>
    </source>
</evidence>
<dbReference type="AlphaFoldDB" id="A0AA34RCF9"/>
<keyword evidence="3" id="KW-0408">Iron</keyword>
<dbReference type="Pfam" id="PF00149">
    <property type="entry name" value="Metallophos"/>
    <property type="match status" value="1"/>
</dbReference>
<keyword evidence="2" id="KW-0378">Hydrolase</keyword>
<evidence type="ECO:0000259" key="5">
    <source>
        <dbReference type="Pfam" id="PF00149"/>
    </source>
</evidence>
<dbReference type="InterPro" id="IPR029052">
    <property type="entry name" value="Metallo-depent_PP-like"/>
</dbReference>
<dbReference type="PANTHER" id="PTHR42988">
    <property type="entry name" value="PHOSPHOHYDROLASE"/>
    <property type="match status" value="1"/>
</dbReference>
<dbReference type="Gene3D" id="3.60.21.10">
    <property type="match status" value="1"/>
</dbReference>
<dbReference type="SUPFAM" id="SSF56300">
    <property type="entry name" value="Metallo-dependent phosphatases"/>
    <property type="match status" value="1"/>
</dbReference>
<dbReference type="PANTHER" id="PTHR42988:SF2">
    <property type="entry name" value="CYCLIC NUCLEOTIDE PHOSPHODIESTERASE CBUA0032-RELATED"/>
    <property type="match status" value="1"/>
</dbReference>
<keyword evidence="7" id="KW-1185">Reference proteome</keyword>
<feature type="domain" description="Calcineurin-like phosphoesterase" evidence="5">
    <location>
        <begin position="9"/>
        <end position="227"/>
    </location>
</feature>
<protein>
    <submittedName>
        <fullName evidence="6">Calcineurin-like phosphoesterase</fullName>
    </submittedName>
</protein>
<organism evidence="6 7">
    <name type="scientific">Chlamydia pecorum (strain ATCC VR-628 / DSM 29919 / E58)</name>
    <name type="common">Chlamydophila pecorum</name>
    <dbReference type="NCBI Taxonomy" id="331635"/>
    <lineage>
        <taxon>Bacteria</taxon>
        <taxon>Pseudomonadati</taxon>
        <taxon>Chlamydiota</taxon>
        <taxon>Chlamydiia</taxon>
        <taxon>Chlamydiales</taxon>
        <taxon>Chlamydiaceae</taxon>
        <taxon>Chlamydia/Chlamydophila group</taxon>
        <taxon>Chlamydia</taxon>
    </lineage>
</organism>
<sequence length="302" mass="34971">MLPKPKDAFRLVHISDVHCRVFPKNLFYCFNKRFKSFLRQVFCSVDFQDVTICNRFPDLIRSLHTNSVCLTGDLTLTALHAEFSLARHFIDHLAQYAKIHLVPGNHDVYTKTSYQEQTFYHYFPNVRLQKNKVAKYRLTPDWWIILLDCSCLNGWFSANGKVFLSQIAALESLLRSIPQSENIIIANHYPLLTSKKKFHTLLNNSLLQETLRDFPNIRLYLHGHDHQATLYANKDLSPGLILNSGSISLPSNARFYIIDLYPQDYQVHTAVLTNLMNYEEPLNIKIETTWKAQNLNAKKGGL</sequence>
<proteinExistence type="inferred from homology"/>
<dbReference type="InterPro" id="IPR050884">
    <property type="entry name" value="CNP_phosphodiesterase-III"/>
</dbReference>
<dbReference type="GO" id="GO:0016787">
    <property type="term" value="F:hydrolase activity"/>
    <property type="evidence" value="ECO:0007669"/>
    <property type="project" value="UniProtKB-KW"/>
</dbReference>
<accession>A0AA34RCF9</accession>
<dbReference type="Proteomes" id="UP000008305">
    <property type="component" value="Chromosome"/>
</dbReference>
<gene>
    <name evidence="6" type="ordered locus">G5S_0136</name>
</gene>
<evidence type="ECO:0000256" key="2">
    <source>
        <dbReference type="ARBA" id="ARBA00022801"/>
    </source>
</evidence>